<feature type="transmembrane region" description="Helical" evidence="1">
    <location>
        <begin position="15"/>
        <end position="38"/>
    </location>
</feature>
<protein>
    <submittedName>
        <fullName evidence="2">CD163L1 isoform 9</fullName>
    </submittedName>
</protein>
<reference evidence="2 3" key="1">
    <citation type="submission" date="2017-12" db="EMBL/GenBank/DDBJ databases">
        <title>High-resolution comparative analysis of great ape genomes.</title>
        <authorList>
            <person name="Pollen A."/>
            <person name="Hastie A."/>
            <person name="Hormozdiari F."/>
            <person name="Dougherty M."/>
            <person name="Liu R."/>
            <person name="Chaisson M."/>
            <person name="Hoppe E."/>
            <person name="Hill C."/>
            <person name="Pang A."/>
            <person name="Hillier L."/>
            <person name="Baker C."/>
            <person name="Armstrong J."/>
            <person name="Shendure J."/>
            <person name="Paten B."/>
            <person name="Wilson R."/>
            <person name="Chao H."/>
            <person name="Schneider V."/>
            <person name="Ventura M."/>
            <person name="Kronenberg Z."/>
            <person name="Murali S."/>
            <person name="Gordon D."/>
            <person name="Cantsilieris S."/>
            <person name="Munson K."/>
            <person name="Nelson B."/>
            <person name="Raja A."/>
            <person name="Underwood J."/>
            <person name="Diekhans M."/>
            <person name="Fiddes I."/>
            <person name="Haussler D."/>
            <person name="Eichler E."/>
        </authorList>
    </citation>
    <scope>NUCLEOTIDE SEQUENCE [LARGE SCALE GENOMIC DNA]</scope>
    <source>
        <strain evidence="2">Yerkes chimp pedigree #C0471</strain>
    </source>
</reference>
<evidence type="ECO:0000313" key="2">
    <source>
        <dbReference type="EMBL" id="PNI21069.1"/>
    </source>
</evidence>
<keyword evidence="1" id="KW-0472">Membrane</keyword>
<evidence type="ECO:0000313" key="3">
    <source>
        <dbReference type="Proteomes" id="UP000236370"/>
    </source>
</evidence>
<dbReference type="Proteomes" id="UP000236370">
    <property type="component" value="Unassembled WGS sequence"/>
</dbReference>
<keyword evidence="1" id="KW-0812">Transmembrane</keyword>
<name>A0A2J8JE82_PANTR</name>
<sequence>SGQSLKSLNASSGHLALILSSIFGLLLLVLFILFLTWCRVQKQKHLPLRGEIPTRIV</sequence>
<proteinExistence type="predicted"/>
<evidence type="ECO:0000256" key="1">
    <source>
        <dbReference type="SAM" id="Phobius"/>
    </source>
</evidence>
<accession>A0A2J8JE82</accession>
<dbReference type="EMBL" id="NBAG03000464">
    <property type="protein sequence ID" value="PNI21069.1"/>
    <property type="molecule type" value="Genomic_DNA"/>
</dbReference>
<gene>
    <name evidence="2" type="ORF">CK820_G0048096</name>
</gene>
<keyword evidence="1" id="KW-1133">Transmembrane helix</keyword>
<organism evidence="2 3">
    <name type="scientific">Pan troglodytes</name>
    <name type="common">Chimpanzee</name>
    <dbReference type="NCBI Taxonomy" id="9598"/>
    <lineage>
        <taxon>Eukaryota</taxon>
        <taxon>Metazoa</taxon>
        <taxon>Chordata</taxon>
        <taxon>Craniata</taxon>
        <taxon>Vertebrata</taxon>
        <taxon>Euteleostomi</taxon>
        <taxon>Mammalia</taxon>
        <taxon>Eutheria</taxon>
        <taxon>Euarchontoglires</taxon>
        <taxon>Primates</taxon>
        <taxon>Haplorrhini</taxon>
        <taxon>Catarrhini</taxon>
        <taxon>Hominidae</taxon>
        <taxon>Pan</taxon>
    </lineage>
</organism>
<comment type="caution">
    <text evidence="2">The sequence shown here is derived from an EMBL/GenBank/DDBJ whole genome shotgun (WGS) entry which is preliminary data.</text>
</comment>
<feature type="non-terminal residue" evidence="2">
    <location>
        <position position="1"/>
    </location>
</feature>
<dbReference type="AlphaFoldDB" id="A0A2J8JE82"/>